<protein>
    <submittedName>
        <fullName evidence="3">Uncharacterized protein</fullName>
    </submittedName>
</protein>
<dbReference type="AlphaFoldDB" id="A0AAN8XRF3"/>
<organism evidence="3 4">
    <name type="scientific">Halocaridina rubra</name>
    <name type="common">Hawaiian red shrimp</name>
    <dbReference type="NCBI Taxonomy" id="373956"/>
    <lineage>
        <taxon>Eukaryota</taxon>
        <taxon>Metazoa</taxon>
        <taxon>Ecdysozoa</taxon>
        <taxon>Arthropoda</taxon>
        <taxon>Crustacea</taxon>
        <taxon>Multicrustacea</taxon>
        <taxon>Malacostraca</taxon>
        <taxon>Eumalacostraca</taxon>
        <taxon>Eucarida</taxon>
        <taxon>Decapoda</taxon>
        <taxon>Pleocyemata</taxon>
        <taxon>Caridea</taxon>
        <taxon>Atyoidea</taxon>
        <taxon>Atyidae</taxon>
        <taxon>Halocaridina</taxon>
    </lineage>
</organism>
<evidence type="ECO:0000313" key="4">
    <source>
        <dbReference type="Proteomes" id="UP001381693"/>
    </source>
</evidence>
<evidence type="ECO:0000256" key="1">
    <source>
        <dbReference type="SAM" id="MobiDB-lite"/>
    </source>
</evidence>
<keyword evidence="2" id="KW-0472">Membrane</keyword>
<keyword evidence="2" id="KW-1133">Transmembrane helix</keyword>
<name>A0AAN8XRF3_HALRR</name>
<reference evidence="3 4" key="1">
    <citation type="submission" date="2023-11" db="EMBL/GenBank/DDBJ databases">
        <title>Halocaridina rubra genome assembly.</title>
        <authorList>
            <person name="Smith C."/>
        </authorList>
    </citation>
    <scope>NUCLEOTIDE SEQUENCE [LARGE SCALE GENOMIC DNA]</scope>
    <source>
        <strain evidence="3">EP-1</strain>
        <tissue evidence="3">Whole</tissue>
    </source>
</reference>
<evidence type="ECO:0000256" key="2">
    <source>
        <dbReference type="SAM" id="Phobius"/>
    </source>
</evidence>
<comment type="caution">
    <text evidence="3">The sequence shown here is derived from an EMBL/GenBank/DDBJ whole genome shotgun (WGS) entry which is preliminary data.</text>
</comment>
<proteinExistence type="predicted"/>
<keyword evidence="4" id="KW-1185">Reference proteome</keyword>
<dbReference type="Proteomes" id="UP001381693">
    <property type="component" value="Unassembled WGS sequence"/>
</dbReference>
<dbReference type="EMBL" id="JAXCGZ010002165">
    <property type="protein sequence ID" value="KAK7084268.1"/>
    <property type="molecule type" value="Genomic_DNA"/>
</dbReference>
<keyword evidence="2" id="KW-0812">Transmembrane</keyword>
<feature type="compositionally biased region" description="Low complexity" evidence="1">
    <location>
        <begin position="46"/>
        <end position="58"/>
    </location>
</feature>
<feature type="compositionally biased region" description="Polar residues" evidence="1">
    <location>
        <begin position="1"/>
        <end position="12"/>
    </location>
</feature>
<gene>
    <name evidence="3" type="ORF">SK128_017838</name>
</gene>
<feature type="region of interest" description="Disordered" evidence="1">
    <location>
        <begin position="265"/>
        <end position="288"/>
    </location>
</feature>
<accession>A0AAN8XRF3</accession>
<evidence type="ECO:0000313" key="3">
    <source>
        <dbReference type="EMBL" id="KAK7084268.1"/>
    </source>
</evidence>
<feature type="region of interest" description="Disordered" evidence="1">
    <location>
        <begin position="1"/>
        <end position="66"/>
    </location>
</feature>
<feature type="transmembrane region" description="Helical" evidence="2">
    <location>
        <begin position="393"/>
        <end position="416"/>
    </location>
</feature>
<sequence length="545" mass="59695">MTNNRIVNNKLITSEEDKENQVGGRALSRKSETASSSVRQGRILMQSSSDSSPGSQQGAFRRVHALGTPSPTRYPAFYYRKYYNNERVGVIAESSFEEDNIPTSSEQVVSYSYLAAPEGHPRLDKSTSKDVVYGSGTLAKPPSQSSPVVIFESSKTKAPNKAAFKTQPKTAALLQRPVADSKSSHLTQGFEPSLFGSSASLATSISNAVPFGHSTSAPASFAVHHVSSPAQLLQNHPPHAPPAVFQSNPNDFVIQDTIFQAHPGAPTFTLPIPIPTQQTKRRRQPSLRNQLQASSEVQEYFVSASGETPSFASYDPYQQEASTKKPIYQKMMEPLMRAGEQIYKMASPVLNPMINAGQRISQRLRIPERMSDASEYFSFNNMNNYISRAADGGAIPIAAGAIAAAALGITALAAAASTEVSIARKRSIDDPAEEYIYQILDPYPMGEQTLLDRLEQYTSWTNTKCSKRIFCDVMTFVSDDQLYTIEKRLDMFLRLLNRGSAEESALKRTASDVMQAVRRRQCDVFSCGGSEVDPSKVSRTSAGPR</sequence>